<protein>
    <submittedName>
        <fullName evidence="1">Uncharacterized protein</fullName>
    </submittedName>
</protein>
<name>A0A1F5YL96_9BACT</name>
<sequence>MIKAGEKMSEAISIYFYCDYCRTNRSVELLRGEIVPEFLECEGCGKRFDLRCCCYEKLVHNPALNNPR</sequence>
<organism evidence="1 2">
    <name type="scientific">Candidatus Glassbacteria bacterium RIFCSPLOWO2_12_FULL_58_11</name>
    <dbReference type="NCBI Taxonomy" id="1817867"/>
    <lineage>
        <taxon>Bacteria</taxon>
        <taxon>Candidatus Glassiibacteriota</taxon>
    </lineage>
</organism>
<evidence type="ECO:0000313" key="1">
    <source>
        <dbReference type="EMBL" id="OGG00662.1"/>
    </source>
</evidence>
<accession>A0A1F5YL96</accession>
<dbReference type="AlphaFoldDB" id="A0A1F5YL96"/>
<reference evidence="1 2" key="1">
    <citation type="journal article" date="2016" name="Nat. Commun.">
        <title>Thousands of microbial genomes shed light on interconnected biogeochemical processes in an aquifer system.</title>
        <authorList>
            <person name="Anantharaman K."/>
            <person name="Brown C.T."/>
            <person name="Hug L.A."/>
            <person name="Sharon I."/>
            <person name="Castelle C.J."/>
            <person name="Probst A.J."/>
            <person name="Thomas B.C."/>
            <person name="Singh A."/>
            <person name="Wilkins M.J."/>
            <person name="Karaoz U."/>
            <person name="Brodie E.L."/>
            <person name="Williams K.H."/>
            <person name="Hubbard S.S."/>
            <person name="Banfield J.F."/>
        </authorList>
    </citation>
    <scope>NUCLEOTIDE SEQUENCE [LARGE SCALE GENOMIC DNA]</scope>
</reference>
<gene>
    <name evidence="1" type="ORF">A3F83_02875</name>
</gene>
<proteinExistence type="predicted"/>
<dbReference type="EMBL" id="MFIX01000248">
    <property type="protein sequence ID" value="OGG00662.1"/>
    <property type="molecule type" value="Genomic_DNA"/>
</dbReference>
<dbReference type="Proteomes" id="UP000179129">
    <property type="component" value="Unassembled WGS sequence"/>
</dbReference>
<evidence type="ECO:0000313" key="2">
    <source>
        <dbReference type="Proteomes" id="UP000179129"/>
    </source>
</evidence>
<comment type="caution">
    <text evidence="1">The sequence shown here is derived from an EMBL/GenBank/DDBJ whole genome shotgun (WGS) entry which is preliminary data.</text>
</comment>